<dbReference type="CDD" id="cd18012">
    <property type="entry name" value="DEXQc_arch_SWI2_SNF2"/>
    <property type="match status" value="1"/>
</dbReference>
<dbReference type="GO" id="GO:0008270">
    <property type="term" value="F:zinc ion binding"/>
    <property type="evidence" value="ECO:0007669"/>
    <property type="project" value="UniProtKB-KW"/>
</dbReference>
<dbReference type="Pfam" id="PF00176">
    <property type="entry name" value="SNF2-rel_dom"/>
    <property type="match status" value="1"/>
</dbReference>
<dbReference type="InterPro" id="IPR000330">
    <property type="entry name" value="SNF2_N"/>
</dbReference>
<keyword evidence="6" id="KW-0418">Kinase</keyword>
<dbReference type="Pfam" id="PF08455">
    <property type="entry name" value="SNF2_assoc"/>
    <property type="match status" value="1"/>
</dbReference>
<dbReference type="EMBL" id="SDPW01000001">
    <property type="protein sequence ID" value="RXZ53259.1"/>
    <property type="molecule type" value="Genomic_DNA"/>
</dbReference>
<feature type="domain" description="SWIM-type" evidence="3">
    <location>
        <begin position="57"/>
        <end position="98"/>
    </location>
</feature>
<evidence type="ECO:0000259" key="4">
    <source>
        <dbReference type="PROSITE" id="PS51192"/>
    </source>
</evidence>
<accession>A0A4Q2JW93</accession>
<dbReference type="PROSITE" id="PS50966">
    <property type="entry name" value="ZF_SWIM"/>
    <property type="match status" value="1"/>
</dbReference>
<dbReference type="Proteomes" id="UP000293345">
    <property type="component" value="Unassembled WGS sequence"/>
</dbReference>
<keyword evidence="1" id="KW-0378">Hydrolase</keyword>
<sequence>MNLEKPIASQCNPRALARGRAIAASDRNILTKQVRYDADESIISAFVASSSGWDDRYRTSVTLDEDAGDVVDYSCTCPAFREYNGMCKHCVALALTFSERPDTFMGYQAHRTAQSSACIAEFMKRTEALDAEDTPAGSVRLHAELSFGYGLWSAAFRISGPAGTPYVVKSLSEFAERMRRGEAYAYGKKLSFTHAPALFDDRSRAVAQFIERACSMREAADDGPAWLRRQTAQVGRTLQLSEAEAVELLDLLEGDVFSIHGADFATPTVERVRVVREDPAISLGLARAEHGWTIERGERIRIAEQAGQLYVWLGNDVVHRCSAAFARCADFLRTVYDSDENTLFIADGDMPLFCAAALPLIESQMQVSAPDEINAYRPVPCKLEFYFDKSAKHVHIGAQAVYDQHRFALRGQVPKAAEGDKPTGPAPLRNQRVEAKASALIERFFGPESASIALSEEDAVARLVFTGLSEFRTLGDVFTTPAFDRLIKDEKPRLSLGVSLSGNLINLTVDAGDLAPVELAAMLASYRKKKRYHRLRGGAFVDLEDFDLSQLDRLASDLGITQKELASGVVELPSFRAFYLDEEQNLDRDRSFAQYLENFHRVNETNYSVPEGLTATLRPYQVEGFRWLSARVDAGFGGILADEMGLGKSVQLISLLVARAQEARGVGPSLIVCPSSLVYNWLAEFERFAPGLSVAAVVGNAAERKVIRGRAFSAYDAQLAAAAGTADSGSAPNAGDQLSPVDVLVTSYDLARIDSPDYAGREFYLCALDEAQYIKNPATLTTRAIKRLGARHRFALTGTPMENRLSELWSIFDFLMPGLLGPYARFRERFELPIVGGDEDVAARLTAATGPFILRRQKADVLTDLPDKLESVVYAPLEGQQLKLYRAHEQHLREELTRQRRERKERQAKRAAGEQVSNVEVLAELMRLRQLCCDPRLVFENYRGHGAKLDAIMELVSSARDGGEKTLIFSQFTSFLELIAQRLDEADITYYTITGSTPKKDRVDMVNEFNSNDVPVFLVSLKAGGTGLNLTGASVVIHADPWWNAAAQQQATDRAHRIGQTRVVSVQKVIAKGTIEERILHLQEEKSKLADQVIGAAGMSLASLSTDELIDLLGE</sequence>
<dbReference type="PROSITE" id="PS51194">
    <property type="entry name" value="HELICASE_CTER"/>
    <property type="match status" value="1"/>
</dbReference>
<dbReference type="Pfam" id="PF00271">
    <property type="entry name" value="Helicase_C"/>
    <property type="match status" value="1"/>
</dbReference>
<keyword evidence="2" id="KW-0862">Zinc</keyword>
<gene>
    <name evidence="6" type="ORF">ET524_01150</name>
</gene>
<organism evidence="6 7">
    <name type="scientific">Senegalimassilia faecalis</name>
    <dbReference type="NCBI Taxonomy" id="2509433"/>
    <lineage>
        <taxon>Bacteria</taxon>
        <taxon>Bacillati</taxon>
        <taxon>Actinomycetota</taxon>
        <taxon>Coriobacteriia</taxon>
        <taxon>Coriobacteriales</taxon>
        <taxon>Coriobacteriaceae</taxon>
        <taxon>Senegalimassilia</taxon>
    </lineage>
</organism>
<dbReference type="SMART" id="SM00487">
    <property type="entry name" value="DEXDc"/>
    <property type="match status" value="1"/>
</dbReference>
<dbReference type="Gene3D" id="3.40.50.300">
    <property type="entry name" value="P-loop containing nucleotide triphosphate hydrolases"/>
    <property type="match status" value="1"/>
</dbReference>
<keyword evidence="6" id="KW-0808">Transferase</keyword>
<comment type="caution">
    <text evidence="6">The sequence shown here is derived from an EMBL/GenBank/DDBJ whole genome shotgun (WGS) entry which is preliminary data.</text>
</comment>
<dbReference type="InterPro" id="IPR049730">
    <property type="entry name" value="SNF2/RAD54-like_C"/>
</dbReference>
<dbReference type="PANTHER" id="PTHR10799">
    <property type="entry name" value="SNF2/RAD54 HELICASE FAMILY"/>
    <property type="match status" value="1"/>
</dbReference>
<dbReference type="Gene3D" id="3.40.50.10810">
    <property type="entry name" value="Tandem AAA-ATPase domain"/>
    <property type="match status" value="1"/>
</dbReference>
<dbReference type="SMART" id="SM00490">
    <property type="entry name" value="HELICc"/>
    <property type="match status" value="1"/>
</dbReference>
<dbReference type="AlphaFoldDB" id="A0A4Q2JW93"/>
<dbReference type="GO" id="GO:0005524">
    <property type="term" value="F:ATP binding"/>
    <property type="evidence" value="ECO:0007669"/>
    <property type="project" value="InterPro"/>
</dbReference>
<dbReference type="InterPro" id="IPR027417">
    <property type="entry name" value="P-loop_NTPase"/>
</dbReference>
<proteinExistence type="predicted"/>
<reference evidence="6 7" key="1">
    <citation type="submission" date="2019-01" db="EMBL/GenBank/DDBJ databases">
        <title>Senegalimassilia sp. nov. KGMB04484 isolated human feces.</title>
        <authorList>
            <person name="Han K.-I."/>
            <person name="Kim J.-S."/>
            <person name="Lee K.C."/>
            <person name="Suh M.K."/>
            <person name="Eom M.K."/>
            <person name="Lee J.H."/>
            <person name="Park S.-H."/>
            <person name="Kang S.W."/>
            <person name="Park J.-E."/>
            <person name="Oh B.S."/>
            <person name="Yu S.Y."/>
            <person name="Choi S.-H."/>
            <person name="Lee D.H."/>
            <person name="Yoon H."/>
            <person name="Kim B.-Y."/>
            <person name="Lee J.H."/>
            <person name="Lee J.-S."/>
        </authorList>
    </citation>
    <scope>NUCLEOTIDE SEQUENCE [LARGE SCALE GENOMIC DNA]</scope>
    <source>
        <strain evidence="6 7">KGMB04484</strain>
    </source>
</reference>
<evidence type="ECO:0000313" key="7">
    <source>
        <dbReference type="Proteomes" id="UP000293345"/>
    </source>
</evidence>
<dbReference type="Pfam" id="PF04434">
    <property type="entry name" value="SWIM"/>
    <property type="match status" value="1"/>
</dbReference>
<dbReference type="InterPro" id="IPR038718">
    <property type="entry name" value="SNF2-like_sf"/>
</dbReference>
<evidence type="ECO:0000259" key="3">
    <source>
        <dbReference type="PROSITE" id="PS50966"/>
    </source>
</evidence>
<evidence type="ECO:0000259" key="5">
    <source>
        <dbReference type="PROSITE" id="PS51194"/>
    </source>
</evidence>
<feature type="domain" description="Helicase ATP-binding" evidence="4">
    <location>
        <begin position="629"/>
        <end position="818"/>
    </location>
</feature>
<dbReference type="RefSeq" id="WP_129422989.1">
    <property type="nucleotide sequence ID" value="NZ_SDPW01000001.1"/>
</dbReference>
<dbReference type="GO" id="GO:0016787">
    <property type="term" value="F:hydrolase activity"/>
    <property type="evidence" value="ECO:0007669"/>
    <property type="project" value="UniProtKB-KW"/>
</dbReference>
<dbReference type="GO" id="GO:0004674">
    <property type="term" value="F:protein serine/threonine kinase activity"/>
    <property type="evidence" value="ECO:0007669"/>
    <property type="project" value="UniProtKB-KW"/>
</dbReference>
<dbReference type="InterPro" id="IPR013663">
    <property type="entry name" value="Helicase_SWF/SNF/SWI_bac"/>
</dbReference>
<dbReference type="InterPro" id="IPR007527">
    <property type="entry name" value="Znf_SWIM"/>
</dbReference>
<keyword evidence="2" id="KW-0479">Metal-binding</keyword>
<dbReference type="InterPro" id="IPR014001">
    <property type="entry name" value="Helicase_ATP-bd"/>
</dbReference>
<name>A0A4Q2JW93_9ACTN</name>
<feature type="domain" description="Helicase C-terminal" evidence="5">
    <location>
        <begin position="948"/>
        <end position="1105"/>
    </location>
</feature>
<evidence type="ECO:0000313" key="6">
    <source>
        <dbReference type="EMBL" id="RXZ53259.1"/>
    </source>
</evidence>
<dbReference type="SUPFAM" id="SSF52540">
    <property type="entry name" value="P-loop containing nucleoside triphosphate hydrolases"/>
    <property type="match status" value="2"/>
</dbReference>
<dbReference type="OrthoDB" id="9760715at2"/>
<evidence type="ECO:0000256" key="1">
    <source>
        <dbReference type="ARBA" id="ARBA00022801"/>
    </source>
</evidence>
<dbReference type="InterPro" id="IPR001650">
    <property type="entry name" value="Helicase_C-like"/>
</dbReference>
<keyword evidence="7" id="KW-1185">Reference proteome</keyword>
<dbReference type="PROSITE" id="PS51192">
    <property type="entry name" value="HELICASE_ATP_BIND_1"/>
    <property type="match status" value="1"/>
</dbReference>
<protein>
    <submittedName>
        <fullName evidence="6">Serine/threonine protein kinase</fullName>
    </submittedName>
</protein>
<keyword evidence="6" id="KW-0723">Serine/threonine-protein kinase</keyword>
<keyword evidence="2" id="KW-0863">Zinc-finger</keyword>
<dbReference type="CDD" id="cd18793">
    <property type="entry name" value="SF2_C_SNF"/>
    <property type="match status" value="1"/>
</dbReference>
<evidence type="ECO:0000256" key="2">
    <source>
        <dbReference type="PROSITE-ProRule" id="PRU00325"/>
    </source>
</evidence>